<dbReference type="InterPro" id="IPR050109">
    <property type="entry name" value="HTH-type_TetR-like_transc_reg"/>
</dbReference>
<evidence type="ECO:0000259" key="5">
    <source>
        <dbReference type="PROSITE" id="PS50977"/>
    </source>
</evidence>
<keyword evidence="3" id="KW-0804">Transcription</keyword>
<dbReference type="AlphaFoldDB" id="E8X7J7"/>
<name>E8X7J7_GRATM</name>
<dbReference type="SUPFAM" id="SSF48498">
    <property type="entry name" value="Tetracyclin repressor-like, C-terminal domain"/>
    <property type="match status" value="1"/>
</dbReference>
<dbReference type="PANTHER" id="PTHR30055:SF148">
    <property type="entry name" value="TETR-FAMILY TRANSCRIPTIONAL REGULATOR"/>
    <property type="match status" value="1"/>
</dbReference>
<organism evidence="7">
    <name type="scientific">Granulicella tundricola (strain ATCC BAA-1859 / DSM 23138 / MP5ACTX9)</name>
    <dbReference type="NCBI Taxonomy" id="1198114"/>
    <lineage>
        <taxon>Bacteria</taxon>
        <taxon>Pseudomonadati</taxon>
        <taxon>Acidobacteriota</taxon>
        <taxon>Terriglobia</taxon>
        <taxon>Terriglobales</taxon>
        <taxon>Acidobacteriaceae</taxon>
        <taxon>Granulicella</taxon>
    </lineage>
</organism>
<dbReference type="PROSITE" id="PS50977">
    <property type="entry name" value="HTH_TETR_2"/>
    <property type="match status" value="1"/>
</dbReference>
<dbReference type="PRINTS" id="PR00455">
    <property type="entry name" value="HTHTETR"/>
</dbReference>
<sequence length="202" mass="22226">MGRPRNDTAVSHSAIMDAVSGLLEEKPARDLTMDAVARRAGVGKPTLYKWWPSKAALIMAMFHERFNAIPEVPGATTAEEALRTRVKHLAIQCNGLFGKVVADLIAEGQGNPSILEELYESHIRPRRASAVAAIERGITSGEFVAETDAELLLDAIVAPLYLRLLLRHPAVTERYGNQLIDTALLGVRNPKWKGGRRRRDVV</sequence>
<dbReference type="SUPFAM" id="SSF46689">
    <property type="entry name" value="Homeodomain-like"/>
    <property type="match status" value="1"/>
</dbReference>
<dbReference type="GO" id="GO:0000976">
    <property type="term" value="F:transcription cis-regulatory region binding"/>
    <property type="evidence" value="ECO:0007669"/>
    <property type="project" value="TreeGrafter"/>
</dbReference>
<dbReference type="InterPro" id="IPR036271">
    <property type="entry name" value="Tet_transcr_reg_TetR-rel_C_sf"/>
</dbReference>
<dbReference type="GO" id="GO:0003700">
    <property type="term" value="F:DNA-binding transcription factor activity"/>
    <property type="evidence" value="ECO:0007669"/>
    <property type="project" value="TreeGrafter"/>
</dbReference>
<proteinExistence type="predicted"/>
<keyword evidence="1" id="KW-0805">Transcription regulation</keyword>
<keyword evidence="2 4" id="KW-0238">DNA-binding</keyword>
<dbReference type="Gene3D" id="1.10.357.10">
    <property type="entry name" value="Tetracycline Repressor, domain 2"/>
    <property type="match status" value="1"/>
</dbReference>
<protein>
    <submittedName>
        <fullName evidence="6">Regulatory protein TetR</fullName>
    </submittedName>
</protein>
<keyword evidence="7" id="KW-1185">Reference proteome</keyword>
<dbReference type="Pfam" id="PF00440">
    <property type="entry name" value="TetR_N"/>
    <property type="match status" value="1"/>
</dbReference>
<feature type="domain" description="HTH tetR-type" evidence="5">
    <location>
        <begin position="9"/>
        <end position="69"/>
    </location>
</feature>
<dbReference type="EMBL" id="CP002483">
    <property type="protein sequence ID" value="ADW71431.1"/>
    <property type="molecule type" value="Genomic_DNA"/>
</dbReference>
<geneLocation type="plasmid" evidence="6 7">
    <name>pACIX903</name>
</geneLocation>
<dbReference type="InterPro" id="IPR001647">
    <property type="entry name" value="HTH_TetR"/>
</dbReference>
<evidence type="ECO:0000256" key="4">
    <source>
        <dbReference type="PROSITE-ProRule" id="PRU00335"/>
    </source>
</evidence>
<dbReference type="InterPro" id="IPR009057">
    <property type="entry name" value="Homeodomain-like_sf"/>
</dbReference>
<dbReference type="Pfam" id="PF16859">
    <property type="entry name" value="TetR_C_11"/>
    <property type="match status" value="1"/>
</dbReference>
<evidence type="ECO:0000313" key="6">
    <source>
        <dbReference type="EMBL" id="ADW71431.1"/>
    </source>
</evidence>
<dbReference type="Proteomes" id="UP000000343">
    <property type="component" value="Plasmid pACIX903"/>
</dbReference>
<accession>E8X7J7</accession>
<dbReference type="PANTHER" id="PTHR30055">
    <property type="entry name" value="HTH-TYPE TRANSCRIPTIONAL REGULATOR RUTR"/>
    <property type="match status" value="1"/>
</dbReference>
<gene>
    <name evidence="6" type="ordered locus">AciX9_4485</name>
</gene>
<dbReference type="KEGG" id="acm:AciX9_4485"/>
<evidence type="ECO:0000256" key="1">
    <source>
        <dbReference type="ARBA" id="ARBA00023015"/>
    </source>
</evidence>
<dbReference type="HOGENOM" id="CLU_069356_25_3_0"/>
<evidence type="ECO:0000313" key="7">
    <source>
        <dbReference type="Proteomes" id="UP000000343"/>
    </source>
</evidence>
<dbReference type="InterPro" id="IPR011075">
    <property type="entry name" value="TetR_C"/>
</dbReference>
<keyword evidence="6" id="KW-0614">Plasmid</keyword>
<evidence type="ECO:0000256" key="2">
    <source>
        <dbReference type="ARBA" id="ARBA00023125"/>
    </source>
</evidence>
<reference evidence="7" key="1">
    <citation type="submission" date="2011-01" db="EMBL/GenBank/DDBJ databases">
        <title>Complete sequence of plasmid3 of Acidobacterium sp. MP5ACTX9.</title>
        <authorList>
            <consortium name="US DOE Joint Genome Institute"/>
            <person name="Lucas S."/>
            <person name="Copeland A."/>
            <person name="Lapidus A."/>
            <person name="Cheng J.-F."/>
            <person name="Goodwin L."/>
            <person name="Pitluck S."/>
            <person name="Teshima H."/>
            <person name="Detter J.C."/>
            <person name="Han C."/>
            <person name="Tapia R."/>
            <person name="Land M."/>
            <person name="Hauser L."/>
            <person name="Kyrpides N."/>
            <person name="Ivanova N."/>
            <person name="Ovchinnikova G."/>
            <person name="Pagani I."/>
            <person name="Rawat S.R."/>
            <person name="Mannisto M."/>
            <person name="Haggblom M.M."/>
            <person name="Woyke T."/>
        </authorList>
    </citation>
    <scope>NUCLEOTIDE SEQUENCE [LARGE SCALE GENOMIC DNA]</scope>
    <source>
        <strain evidence="7">MP5ACTX9</strain>
        <plasmid evidence="7">Plasmid pACIX903</plasmid>
    </source>
</reference>
<dbReference type="Gene3D" id="1.10.10.60">
    <property type="entry name" value="Homeodomain-like"/>
    <property type="match status" value="1"/>
</dbReference>
<feature type="DNA-binding region" description="H-T-H motif" evidence="4">
    <location>
        <begin position="32"/>
        <end position="51"/>
    </location>
</feature>
<dbReference type="OrthoDB" id="9796019at2"/>
<evidence type="ECO:0000256" key="3">
    <source>
        <dbReference type="ARBA" id="ARBA00023163"/>
    </source>
</evidence>